<dbReference type="Gene3D" id="1.20.58.2240">
    <property type="match status" value="1"/>
</dbReference>
<dbReference type="InterPro" id="IPR018484">
    <property type="entry name" value="FGGY_N"/>
</dbReference>
<dbReference type="InterPro" id="IPR018485">
    <property type="entry name" value="FGGY_C"/>
</dbReference>
<dbReference type="SUPFAM" id="SSF53067">
    <property type="entry name" value="Actin-like ATPase domain"/>
    <property type="match status" value="2"/>
</dbReference>
<dbReference type="Pfam" id="PF00370">
    <property type="entry name" value="FGGY_N"/>
    <property type="match status" value="1"/>
</dbReference>
<proteinExistence type="inferred from homology"/>
<name>A0A1Q8ZU06_9HYPH</name>
<sequence>MRDHVISVDVGTGSARAGVVSSTGRLLARCEHPITLSRPSDEQGEHSSEEIWNACCIAVKAALRQAAIAPSSIAAIGFDATCSLVLRDTEGEPLCLREQDGQRFDTIAWLDHRATAEAAECSELDHPVLIHHGRAMSPEAEIPKLMWLKGHRPDLWARLGYAFDLADFLTWRATGNTARSLCTLTSKWSFFGHTKPGWQKDFLADVGLDDLIFRARLPDEAVSVGHSIGPLSQEGANALGLEAGIAVAAGMVDAYAGALGVLGAADLTHPDSQPIALIGGTSSCLIALNKKPYHGYSIWGPYFEAILPDMWLIEAGQSATGALLNHLLRTHAHGGEPSIDNHRRVIQRILELRAQEGASFGNKINILPDFHGNRSPFADPGLTGTISGLTLDASFDGLCRIYWRACVSIALGLRQILEGLIVDQRGPTRLHLTGGHVKNPLLVELYRDATGCELVVADETDAVLVGTAINAATAAGLYPSLVAAGTAMAAKGRVIAPGANSGNSFERDYRRFLAMQRHRAELNSL</sequence>
<organism evidence="6 7">
    <name type="scientific">Rhizobium oryziradicis</name>
    <dbReference type="NCBI Taxonomy" id="1867956"/>
    <lineage>
        <taxon>Bacteria</taxon>
        <taxon>Pseudomonadati</taxon>
        <taxon>Pseudomonadota</taxon>
        <taxon>Alphaproteobacteria</taxon>
        <taxon>Hyphomicrobiales</taxon>
        <taxon>Rhizobiaceae</taxon>
        <taxon>Rhizobium/Agrobacterium group</taxon>
        <taxon>Rhizobium</taxon>
    </lineage>
</organism>
<keyword evidence="3 6" id="KW-0418">Kinase</keyword>
<comment type="similarity">
    <text evidence="1">Belongs to the FGGY kinase family.</text>
</comment>
<dbReference type="InterPro" id="IPR006003">
    <property type="entry name" value="FGGY_RbtK-like"/>
</dbReference>
<dbReference type="CDD" id="cd07782">
    <property type="entry name" value="ASKHA_NBD_FGGY_D-RBK"/>
    <property type="match status" value="1"/>
</dbReference>
<dbReference type="RefSeq" id="WP_075638576.1">
    <property type="nucleotide sequence ID" value="NZ_MKIM01000024.1"/>
</dbReference>
<evidence type="ECO:0000256" key="1">
    <source>
        <dbReference type="ARBA" id="ARBA00009156"/>
    </source>
</evidence>
<evidence type="ECO:0000256" key="2">
    <source>
        <dbReference type="ARBA" id="ARBA00022679"/>
    </source>
</evidence>
<dbReference type="PIRSF" id="PIRSF000538">
    <property type="entry name" value="GlpK"/>
    <property type="match status" value="1"/>
</dbReference>
<dbReference type="EMBL" id="MKIM01000024">
    <property type="protein sequence ID" value="OLP45560.1"/>
    <property type="molecule type" value="Genomic_DNA"/>
</dbReference>
<dbReference type="Proteomes" id="UP000186894">
    <property type="component" value="Unassembled WGS sequence"/>
</dbReference>
<evidence type="ECO:0000259" key="5">
    <source>
        <dbReference type="Pfam" id="PF02782"/>
    </source>
</evidence>
<reference evidence="6 7" key="1">
    <citation type="submission" date="2016-09" db="EMBL/GenBank/DDBJ databases">
        <title>Rhizobium oryziradicis sp. nov., isolated from the root of rice.</title>
        <authorList>
            <person name="Zhao J."/>
            <person name="Zhang X."/>
        </authorList>
    </citation>
    <scope>NUCLEOTIDE SEQUENCE [LARGE SCALE GENOMIC DNA]</scope>
    <source>
        <strain evidence="6 7">N19</strain>
    </source>
</reference>
<accession>A0A1Q8ZU06</accession>
<dbReference type="NCBIfam" id="TIGR01315">
    <property type="entry name" value="5C_CHO_kinase"/>
    <property type="match status" value="1"/>
</dbReference>
<protein>
    <submittedName>
        <fullName evidence="6">Ribulokinase</fullName>
    </submittedName>
</protein>
<dbReference type="GO" id="GO:0005737">
    <property type="term" value="C:cytoplasm"/>
    <property type="evidence" value="ECO:0007669"/>
    <property type="project" value="TreeGrafter"/>
</dbReference>
<evidence type="ECO:0000313" key="6">
    <source>
        <dbReference type="EMBL" id="OLP45560.1"/>
    </source>
</evidence>
<evidence type="ECO:0000259" key="4">
    <source>
        <dbReference type="Pfam" id="PF00370"/>
    </source>
</evidence>
<comment type="caution">
    <text evidence="6">The sequence shown here is derived from an EMBL/GenBank/DDBJ whole genome shotgun (WGS) entry which is preliminary data.</text>
</comment>
<dbReference type="GO" id="GO:0019321">
    <property type="term" value="P:pentose metabolic process"/>
    <property type="evidence" value="ECO:0007669"/>
    <property type="project" value="TreeGrafter"/>
</dbReference>
<dbReference type="InterPro" id="IPR043129">
    <property type="entry name" value="ATPase_NBD"/>
</dbReference>
<dbReference type="GO" id="GO:0019150">
    <property type="term" value="F:D-ribulokinase activity"/>
    <property type="evidence" value="ECO:0007669"/>
    <property type="project" value="TreeGrafter"/>
</dbReference>
<dbReference type="AlphaFoldDB" id="A0A1Q8ZU06"/>
<dbReference type="InterPro" id="IPR000577">
    <property type="entry name" value="Carb_kinase_FGGY"/>
</dbReference>
<dbReference type="Pfam" id="PF02782">
    <property type="entry name" value="FGGY_C"/>
    <property type="match status" value="1"/>
</dbReference>
<dbReference type="PANTHER" id="PTHR43435">
    <property type="entry name" value="RIBULOKINASE"/>
    <property type="match status" value="1"/>
</dbReference>
<feature type="domain" description="Carbohydrate kinase FGGY N-terminal" evidence="4">
    <location>
        <begin position="5"/>
        <end position="260"/>
    </location>
</feature>
<keyword evidence="2" id="KW-0808">Transferase</keyword>
<feature type="domain" description="Carbohydrate kinase FGGY C-terminal" evidence="5">
    <location>
        <begin position="277"/>
        <end position="475"/>
    </location>
</feature>
<dbReference type="PANTHER" id="PTHR43435:SF4">
    <property type="entry name" value="FGGY CARBOHYDRATE KINASE DOMAIN-CONTAINING PROTEIN"/>
    <property type="match status" value="1"/>
</dbReference>
<gene>
    <name evidence="6" type="ORF">BJF95_10295</name>
</gene>
<dbReference type="Gene3D" id="3.30.420.40">
    <property type="match status" value="1"/>
</dbReference>
<evidence type="ECO:0000256" key="3">
    <source>
        <dbReference type="ARBA" id="ARBA00022777"/>
    </source>
</evidence>
<dbReference type="STRING" id="1867956.BJF95_10295"/>
<evidence type="ECO:0000313" key="7">
    <source>
        <dbReference type="Proteomes" id="UP000186894"/>
    </source>
</evidence>
<keyword evidence="7" id="KW-1185">Reference proteome</keyword>
<dbReference type="OrthoDB" id="9805576at2"/>